<feature type="region of interest" description="Disordered" evidence="1">
    <location>
        <begin position="165"/>
        <end position="201"/>
    </location>
</feature>
<dbReference type="KEGG" id="dla:I6G47_28660"/>
<feature type="compositionally biased region" description="Polar residues" evidence="1">
    <location>
        <begin position="189"/>
        <end position="201"/>
    </location>
</feature>
<sequence length="201" mass="20837">MSFNVSYAAVGRAAGPLCLCLLAGVVGAVGLQEMLTTHGTAPELAKNYGATLAGAGLGVGLLTGLRTALSFISNYRERVKAVLRQHAKELPEPQRSVALRRANSDDEEVLGEALTKAGALCKYDALLSEAFVPPRFRRAAGFVGVGSLMLGAYSGASSALDSEDDYAPHKIHGPSLNTDGTPMVGDSGLDTNGNSYGHTDN</sequence>
<dbReference type="EMBL" id="CP065748">
    <property type="protein sequence ID" value="QPS80899.1"/>
    <property type="molecule type" value="Genomic_DNA"/>
</dbReference>
<dbReference type="AlphaFoldDB" id="A0A7T3DE26"/>
<organism evidence="3 4">
    <name type="scientific">Delftia lacustris</name>
    <dbReference type="NCBI Taxonomy" id="558537"/>
    <lineage>
        <taxon>Bacteria</taxon>
        <taxon>Pseudomonadati</taxon>
        <taxon>Pseudomonadota</taxon>
        <taxon>Betaproteobacteria</taxon>
        <taxon>Burkholderiales</taxon>
        <taxon>Comamonadaceae</taxon>
        <taxon>Delftia</taxon>
    </lineage>
</organism>
<dbReference type="Proteomes" id="UP000595064">
    <property type="component" value="Chromosome"/>
</dbReference>
<evidence type="ECO:0000313" key="4">
    <source>
        <dbReference type="Proteomes" id="UP000595064"/>
    </source>
</evidence>
<evidence type="ECO:0000313" key="3">
    <source>
        <dbReference type="EMBL" id="QPS80899.1"/>
    </source>
</evidence>
<proteinExistence type="predicted"/>
<protein>
    <submittedName>
        <fullName evidence="3">Uncharacterized protein</fullName>
    </submittedName>
</protein>
<dbReference type="RefSeq" id="WP_016451052.1">
    <property type="nucleotide sequence ID" value="NZ_CP065748.1"/>
</dbReference>
<accession>A0A7T3DE26</accession>
<keyword evidence="4" id="KW-1185">Reference proteome</keyword>
<evidence type="ECO:0000256" key="1">
    <source>
        <dbReference type="SAM" id="MobiDB-lite"/>
    </source>
</evidence>
<keyword evidence="2" id="KW-1133">Transmembrane helix</keyword>
<keyword evidence="2" id="KW-0812">Transmembrane</keyword>
<reference evidence="3 4" key="1">
    <citation type="submission" date="2020-12" db="EMBL/GenBank/DDBJ databases">
        <title>FDA dAtabase for Regulatory Grade micrObial Sequences (FDA-ARGOS): Supporting development and validation of Infectious Disease Dx tests.</title>
        <authorList>
            <person name="Sproer C."/>
            <person name="Gronow S."/>
            <person name="Severitt S."/>
            <person name="Schroder I."/>
            <person name="Tallon L."/>
            <person name="Sadzewicz L."/>
            <person name="Zhao X."/>
            <person name="Boylan J."/>
            <person name="Ott S."/>
            <person name="Bowen H."/>
            <person name="Vavikolanu K."/>
            <person name="Mehta A."/>
            <person name="Aluvathingal J."/>
            <person name="Nadendla S."/>
            <person name="Lowell S."/>
            <person name="Myers T."/>
            <person name="Yan Y."/>
            <person name="Sichtig H."/>
        </authorList>
    </citation>
    <scope>NUCLEOTIDE SEQUENCE [LARGE SCALE GENOMIC DNA]</scope>
    <source>
        <strain evidence="3 4">FDAARGOS_890</strain>
    </source>
</reference>
<name>A0A7T3DE26_9BURK</name>
<keyword evidence="2" id="KW-0472">Membrane</keyword>
<gene>
    <name evidence="3" type="ORF">I6G47_28660</name>
</gene>
<evidence type="ECO:0000256" key="2">
    <source>
        <dbReference type="SAM" id="Phobius"/>
    </source>
</evidence>
<feature type="transmembrane region" description="Helical" evidence="2">
    <location>
        <begin position="52"/>
        <end position="75"/>
    </location>
</feature>